<feature type="transmembrane region" description="Helical" evidence="1">
    <location>
        <begin position="6"/>
        <end position="23"/>
    </location>
</feature>
<proteinExistence type="predicted"/>
<keyword evidence="1" id="KW-0812">Transmembrane</keyword>
<keyword evidence="1" id="KW-1133">Transmembrane helix</keyword>
<reference evidence="2 3" key="1">
    <citation type="submission" date="2015-09" db="EMBL/GenBank/DDBJ databases">
        <title>Draft Genome Sequence of Pseudoalteromonas lipolytica UCD-48B.</title>
        <authorList>
            <person name="Krusor M."/>
            <person name="Coil D.A."/>
            <person name="Lang J.M."/>
            <person name="Eisen J.A."/>
            <person name="Alexiev A."/>
        </authorList>
    </citation>
    <scope>NUCLEOTIDE SEQUENCE [LARGE SCALE GENOMIC DNA]</scope>
    <source>
        <strain evidence="2 3">UCD-48B</strain>
    </source>
</reference>
<dbReference type="OrthoDB" id="6272845at2"/>
<dbReference type="EMBL" id="LJTC01000003">
    <property type="protein sequence ID" value="KPM84376.1"/>
    <property type="molecule type" value="Genomic_DNA"/>
</dbReference>
<feature type="transmembrane region" description="Helical" evidence="1">
    <location>
        <begin position="35"/>
        <end position="56"/>
    </location>
</feature>
<protein>
    <submittedName>
        <fullName evidence="2">Uncharacterized protein</fullName>
    </submittedName>
</protein>
<keyword evidence="1" id="KW-0472">Membrane</keyword>
<gene>
    <name evidence="2" type="ORF">AOG27_05620</name>
</gene>
<dbReference type="AlphaFoldDB" id="A0A0N8HKN5"/>
<dbReference type="PATRIC" id="fig|570156.3.peg.2109"/>
<name>A0A0N8HKN5_9GAMM</name>
<organism evidence="2 3">
    <name type="scientific">Pseudoalteromonas lipolytica</name>
    <dbReference type="NCBI Taxonomy" id="570156"/>
    <lineage>
        <taxon>Bacteria</taxon>
        <taxon>Pseudomonadati</taxon>
        <taxon>Pseudomonadota</taxon>
        <taxon>Gammaproteobacteria</taxon>
        <taxon>Alteromonadales</taxon>
        <taxon>Pseudoalteromonadaceae</taxon>
        <taxon>Pseudoalteromonas</taxon>
    </lineage>
</organism>
<evidence type="ECO:0000313" key="2">
    <source>
        <dbReference type="EMBL" id="KPM84376.1"/>
    </source>
</evidence>
<sequence length="83" mass="9310">MENYALAGLGLLIVFNILISLVISKRNDFETFQKLAQTVLVWLLPVIGGAGILIFYKSIDKPIRKPESFAKRSEGNSSWQDEP</sequence>
<evidence type="ECO:0000313" key="3">
    <source>
        <dbReference type="Proteomes" id="UP000050378"/>
    </source>
</evidence>
<accession>A0A0N8HKN5</accession>
<dbReference type="RefSeq" id="WP_054552034.1">
    <property type="nucleotide sequence ID" value="NZ_LJTC01000003.1"/>
</dbReference>
<evidence type="ECO:0000256" key="1">
    <source>
        <dbReference type="SAM" id="Phobius"/>
    </source>
</evidence>
<dbReference type="Proteomes" id="UP000050378">
    <property type="component" value="Unassembled WGS sequence"/>
</dbReference>
<comment type="caution">
    <text evidence="2">The sequence shown here is derived from an EMBL/GenBank/DDBJ whole genome shotgun (WGS) entry which is preliminary data.</text>
</comment>